<dbReference type="GO" id="GO:0016020">
    <property type="term" value="C:membrane"/>
    <property type="evidence" value="ECO:0007669"/>
    <property type="project" value="UniProtKB-SubCell"/>
</dbReference>
<evidence type="ECO:0000256" key="2">
    <source>
        <dbReference type="ARBA" id="ARBA00006739"/>
    </source>
</evidence>
<keyword evidence="3 11" id="KW-0328">Glycosyltransferase</keyword>
<dbReference type="GO" id="GO:0004582">
    <property type="term" value="F:dolichyl-phosphate beta-D-mannosyltransferase activity"/>
    <property type="evidence" value="ECO:0007669"/>
    <property type="project" value="UniProtKB-EC"/>
</dbReference>
<feature type="transmembrane region" description="Helical" evidence="8">
    <location>
        <begin position="311"/>
        <end position="333"/>
    </location>
</feature>
<feature type="transmembrane region" description="Helical" evidence="8">
    <location>
        <begin position="272"/>
        <end position="291"/>
    </location>
</feature>
<comment type="similarity">
    <text evidence="2">Belongs to the glycosyltransferase 2 family.</text>
</comment>
<dbReference type="InterPro" id="IPR039528">
    <property type="entry name" value="DPM1-like"/>
</dbReference>
<evidence type="ECO:0000313" key="11">
    <source>
        <dbReference type="EMBL" id="VAW53625.1"/>
    </source>
</evidence>
<evidence type="ECO:0000256" key="5">
    <source>
        <dbReference type="ARBA" id="ARBA00022692"/>
    </source>
</evidence>
<dbReference type="EMBL" id="UOFD01000064">
    <property type="protein sequence ID" value="VAW53625.1"/>
    <property type="molecule type" value="Genomic_DNA"/>
</dbReference>
<dbReference type="GO" id="GO:0000271">
    <property type="term" value="P:polysaccharide biosynthetic process"/>
    <property type="evidence" value="ECO:0007669"/>
    <property type="project" value="InterPro"/>
</dbReference>
<evidence type="ECO:0000256" key="8">
    <source>
        <dbReference type="SAM" id="Phobius"/>
    </source>
</evidence>
<evidence type="ECO:0000259" key="9">
    <source>
        <dbReference type="Pfam" id="PF00535"/>
    </source>
</evidence>
<sequence>MPYSDHIIELSVIVPTFNEHPNVIPMIESLDEALGEHRWEVIFVDDDSPDNTASQIREIAKRDPRVRVLQRVGRRGLSSAAIEGILASSAPFCAVIDGDLQHDEKLLAVMLKTIKKENLDVVSGSRYVEGGGLGDWQASRAKISKLATRLSRAVLHADLTDPMSGFFMIRRSAFEKRMHNLSGIGFKILLDIFASSKEPLKYRELPYQFRSRQAGESKLDSQAAWEYFMLLFDKLIGHIVPVRFVAFTLVGGAGVFVHMFIVWLMLNYMGTTFTAAQTTATLIAMTTNYTMNNILTYRDMRLTGWDWIKGWVSFTLACSVGALGNIGIATYIFAQDTTWVWASLSGIVVGAVWNYAVTSVYTWKKPKTA</sequence>
<dbReference type="EC" id="2.4.1.83" evidence="11"/>
<feature type="domain" description="GtrA/DPMS transmembrane" evidence="10">
    <location>
        <begin position="247"/>
        <end position="363"/>
    </location>
</feature>
<dbReference type="CDD" id="cd06442">
    <property type="entry name" value="DPM1_like"/>
    <property type="match status" value="1"/>
</dbReference>
<protein>
    <submittedName>
        <fullName evidence="11">Dolichol-phosphate mannosyltransferase homolog</fullName>
        <ecNumber evidence="11">2.4.1.83</ecNumber>
    </submittedName>
</protein>
<dbReference type="Pfam" id="PF00535">
    <property type="entry name" value="Glycos_transf_2"/>
    <property type="match status" value="1"/>
</dbReference>
<dbReference type="SUPFAM" id="SSF53448">
    <property type="entry name" value="Nucleotide-diphospho-sugar transferases"/>
    <property type="match status" value="1"/>
</dbReference>
<dbReference type="GO" id="GO:0009247">
    <property type="term" value="P:glycolipid biosynthetic process"/>
    <property type="evidence" value="ECO:0007669"/>
    <property type="project" value="TreeGrafter"/>
</dbReference>
<dbReference type="AlphaFoldDB" id="A0A3B0WCM3"/>
<evidence type="ECO:0000256" key="4">
    <source>
        <dbReference type="ARBA" id="ARBA00022679"/>
    </source>
</evidence>
<keyword evidence="5 8" id="KW-0812">Transmembrane</keyword>
<name>A0A3B0WCM3_9ZZZZ</name>
<organism evidence="11">
    <name type="scientific">hydrothermal vent metagenome</name>
    <dbReference type="NCBI Taxonomy" id="652676"/>
    <lineage>
        <taxon>unclassified sequences</taxon>
        <taxon>metagenomes</taxon>
        <taxon>ecological metagenomes</taxon>
    </lineage>
</organism>
<dbReference type="InterPro" id="IPR029044">
    <property type="entry name" value="Nucleotide-diphossugar_trans"/>
</dbReference>
<dbReference type="Pfam" id="PF04138">
    <property type="entry name" value="GtrA_DPMS_TM"/>
    <property type="match status" value="1"/>
</dbReference>
<dbReference type="InterPro" id="IPR007267">
    <property type="entry name" value="GtrA_DPMS_TM"/>
</dbReference>
<proteinExistence type="inferred from homology"/>
<reference evidence="11" key="1">
    <citation type="submission" date="2018-06" db="EMBL/GenBank/DDBJ databases">
        <authorList>
            <person name="Zhirakovskaya E."/>
        </authorList>
    </citation>
    <scope>NUCLEOTIDE SEQUENCE</scope>
</reference>
<dbReference type="InterPro" id="IPR001173">
    <property type="entry name" value="Glyco_trans_2-like"/>
</dbReference>
<feature type="transmembrane region" description="Helical" evidence="8">
    <location>
        <begin position="339"/>
        <end position="363"/>
    </location>
</feature>
<dbReference type="Gene3D" id="3.90.550.10">
    <property type="entry name" value="Spore Coat Polysaccharide Biosynthesis Protein SpsA, Chain A"/>
    <property type="match status" value="1"/>
</dbReference>
<evidence type="ECO:0000256" key="1">
    <source>
        <dbReference type="ARBA" id="ARBA00004141"/>
    </source>
</evidence>
<keyword evidence="4 11" id="KW-0808">Transferase</keyword>
<accession>A0A3B0WCM3</accession>
<dbReference type="PANTHER" id="PTHR43398">
    <property type="entry name" value="DOLICHOL-PHOSPHATE MANNOSYLTRANSFERASE SUBUNIT 1"/>
    <property type="match status" value="1"/>
</dbReference>
<feature type="domain" description="Glycosyltransferase 2-like" evidence="9">
    <location>
        <begin position="11"/>
        <end position="176"/>
    </location>
</feature>
<dbReference type="PANTHER" id="PTHR43398:SF1">
    <property type="entry name" value="DOLICHOL-PHOSPHATE MANNOSYLTRANSFERASE SUBUNIT 1"/>
    <property type="match status" value="1"/>
</dbReference>
<evidence type="ECO:0000256" key="6">
    <source>
        <dbReference type="ARBA" id="ARBA00022989"/>
    </source>
</evidence>
<evidence type="ECO:0000256" key="3">
    <source>
        <dbReference type="ARBA" id="ARBA00022676"/>
    </source>
</evidence>
<keyword evidence="7 8" id="KW-0472">Membrane</keyword>
<gene>
    <name evidence="11" type="ORF">MNBD_GAMMA06-263</name>
</gene>
<evidence type="ECO:0000259" key="10">
    <source>
        <dbReference type="Pfam" id="PF04138"/>
    </source>
</evidence>
<feature type="transmembrane region" description="Helical" evidence="8">
    <location>
        <begin position="244"/>
        <end position="266"/>
    </location>
</feature>
<evidence type="ECO:0000256" key="7">
    <source>
        <dbReference type="ARBA" id="ARBA00023136"/>
    </source>
</evidence>
<keyword evidence="6 8" id="KW-1133">Transmembrane helix</keyword>
<comment type="subcellular location">
    <subcellularLocation>
        <location evidence="1">Membrane</location>
        <topology evidence="1">Multi-pass membrane protein</topology>
    </subcellularLocation>
</comment>